<evidence type="ECO:0000256" key="1">
    <source>
        <dbReference type="SAM" id="SignalP"/>
    </source>
</evidence>
<sequence>MRRLLTSVALACLLTAVEHPACDATDRGDSKAQTFEITDRYTSTVTSFFDVNRGIGGPGQRSSDVRPALGLKLRNKTDRTLWFEVHCGPCRPTEIATKIGALAPQEQGRFTFPQDTLFADMDYPMEITLFADTGFADTVERRSAVLRFGETRVKMLEESNRSERRALEPEPDPRILPQTYEKVVLKEKFGLTNRLFGGKWIGGTLVVKPEGLEYRTRSRTVTLSAAQLRGVSVQRRLGSLITIVDYEEEGSVKRIGFETAALGADIRVPDRIKASIDALITNRDRDSTETR</sequence>
<evidence type="ECO:0008006" key="4">
    <source>
        <dbReference type="Google" id="ProtNLM"/>
    </source>
</evidence>
<feature type="signal peptide" evidence="1">
    <location>
        <begin position="1"/>
        <end position="21"/>
    </location>
</feature>
<keyword evidence="1" id="KW-0732">Signal</keyword>
<accession>A0A538TFM2</accession>
<proteinExistence type="predicted"/>
<dbReference type="EMBL" id="VBOY01000141">
    <property type="protein sequence ID" value="TMQ62386.1"/>
    <property type="molecule type" value="Genomic_DNA"/>
</dbReference>
<evidence type="ECO:0000313" key="2">
    <source>
        <dbReference type="EMBL" id="TMQ62386.1"/>
    </source>
</evidence>
<reference evidence="2 3" key="1">
    <citation type="journal article" date="2019" name="Nat. Microbiol.">
        <title>Mediterranean grassland soil C-N compound turnover is dependent on rainfall and depth, and is mediated by genomically divergent microorganisms.</title>
        <authorList>
            <person name="Diamond S."/>
            <person name="Andeer P.F."/>
            <person name="Li Z."/>
            <person name="Crits-Christoph A."/>
            <person name="Burstein D."/>
            <person name="Anantharaman K."/>
            <person name="Lane K.R."/>
            <person name="Thomas B.C."/>
            <person name="Pan C."/>
            <person name="Northen T.R."/>
            <person name="Banfield J.F."/>
        </authorList>
    </citation>
    <scope>NUCLEOTIDE SEQUENCE [LARGE SCALE GENOMIC DNA]</scope>
    <source>
        <strain evidence="2">WS_8</strain>
    </source>
</reference>
<name>A0A538TFM2_UNCEI</name>
<evidence type="ECO:0000313" key="3">
    <source>
        <dbReference type="Proteomes" id="UP000316609"/>
    </source>
</evidence>
<protein>
    <recommendedName>
        <fullName evidence="4">Outer membrane lipoprotein-sorting protein</fullName>
    </recommendedName>
</protein>
<dbReference type="Proteomes" id="UP000316609">
    <property type="component" value="Unassembled WGS sequence"/>
</dbReference>
<comment type="caution">
    <text evidence="2">The sequence shown here is derived from an EMBL/GenBank/DDBJ whole genome shotgun (WGS) entry which is preliminary data.</text>
</comment>
<gene>
    <name evidence="2" type="ORF">E6K78_11885</name>
</gene>
<dbReference type="AlphaFoldDB" id="A0A538TFM2"/>
<feature type="chain" id="PRO_5022240295" description="Outer membrane lipoprotein-sorting protein" evidence="1">
    <location>
        <begin position="22"/>
        <end position="291"/>
    </location>
</feature>
<organism evidence="2 3">
    <name type="scientific">Eiseniibacteriota bacterium</name>
    <dbReference type="NCBI Taxonomy" id="2212470"/>
    <lineage>
        <taxon>Bacteria</taxon>
        <taxon>Candidatus Eiseniibacteriota</taxon>
    </lineage>
</organism>